<evidence type="ECO:0000313" key="2">
    <source>
        <dbReference type="EMBL" id="NUB02008.1"/>
    </source>
</evidence>
<gene>
    <name evidence="2" type="ORF">GBZ48_22420</name>
</gene>
<evidence type="ECO:0000313" key="3">
    <source>
        <dbReference type="Proteomes" id="UP000605086"/>
    </source>
</evidence>
<sequence>MLNVLIYANCQGGAIAKFIAPIIAERFNVSIKHRNSYESVLLYRESGYTGEEVPEDFREDIRQADIFIYQPLKRKYGVLSTDRDIQSSVVNLISSKCMTISVPYAYNTALWPIFADDKAMKANNYLIMASKEASSFSDIENLYWKGHLDFEFDERMSRTMRLLREREEICDVKISDFVSQNISEKRLFLTHNHPSNALFSEISNQVLRMISERYIIGFSEAEIENICGRYFENYAELPGYYPVSRHAIDFFKFSYQREPDKGADEFYLSYLKALYNIVNRKIGTIPKPWDFPH</sequence>
<dbReference type="EMBL" id="WHOS01000033">
    <property type="protein sequence ID" value="NUB02008.1"/>
    <property type="molecule type" value="Genomic_DNA"/>
</dbReference>
<feature type="domain" description="Polysaccharide biosynthesis enzyme WcbI" evidence="1">
    <location>
        <begin position="4"/>
        <end position="210"/>
    </location>
</feature>
<evidence type="ECO:0000259" key="1">
    <source>
        <dbReference type="Pfam" id="PF18588"/>
    </source>
</evidence>
<protein>
    <recommendedName>
        <fullName evidence="1">Polysaccharide biosynthesis enzyme WcbI domain-containing protein</fullName>
    </recommendedName>
</protein>
<proteinExistence type="predicted"/>
<keyword evidence="3" id="KW-1185">Reference proteome</keyword>
<dbReference type="InterPro" id="IPR041307">
    <property type="entry name" value="WcbI"/>
</dbReference>
<reference evidence="2 3" key="1">
    <citation type="submission" date="2019-10" db="EMBL/GenBank/DDBJ databases">
        <title>Genome sequence of Azospirillum melinis.</title>
        <authorList>
            <person name="Ambrosini A."/>
            <person name="Sant'Anna F.H."/>
            <person name="Cassan F.D."/>
            <person name="Souza E.M."/>
            <person name="Passaglia L.M.P."/>
        </authorList>
    </citation>
    <scope>NUCLEOTIDE SEQUENCE [LARGE SCALE GENOMIC DNA]</scope>
    <source>
        <strain evidence="2 3">TMCY0552</strain>
    </source>
</reference>
<dbReference type="Gene3D" id="3.40.50.12080">
    <property type="match status" value="2"/>
</dbReference>
<dbReference type="RefSeq" id="WP_174473035.1">
    <property type="nucleotide sequence ID" value="NZ_JAGINN010000028.1"/>
</dbReference>
<dbReference type="Proteomes" id="UP000605086">
    <property type="component" value="Unassembled WGS sequence"/>
</dbReference>
<organism evidence="2 3">
    <name type="scientific">Azospirillum melinis</name>
    <dbReference type="NCBI Taxonomy" id="328839"/>
    <lineage>
        <taxon>Bacteria</taxon>
        <taxon>Pseudomonadati</taxon>
        <taxon>Pseudomonadota</taxon>
        <taxon>Alphaproteobacteria</taxon>
        <taxon>Rhodospirillales</taxon>
        <taxon>Azospirillaceae</taxon>
        <taxon>Azospirillum</taxon>
    </lineage>
</organism>
<name>A0ABX2KH25_9PROT</name>
<comment type="caution">
    <text evidence="2">The sequence shown here is derived from an EMBL/GenBank/DDBJ whole genome shotgun (WGS) entry which is preliminary data.</text>
</comment>
<dbReference type="Pfam" id="PF18588">
    <property type="entry name" value="WcbI"/>
    <property type="match status" value="1"/>
</dbReference>
<accession>A0ABX2KH25</accession>